<organism evidence="2">
    <name type="scientific">uncultured Acidimicrobiales bacterium</name>
    <dbReference type="NCBI Taxonomy" id="310071"/>
    <lineage>
        <taxon>Bacteria</taxon>
        <taxon>Bacillati</taxon>
        <taxon>Actinomycetota</taxon>
        <taxon>Acidimicrobiia</taxon>
        <taxon>Acidimicrobiales</taxon>
        <taxon>environmental samples</taxon>
    </lineage>
</organism>
<accession>A0A6J4IK04</accession>
<feature type="compositionally biased region" description="Low complexity" evidence="1">
    <location>
        <begin position="39"/>
        <end position="54"/>
    </location>
</feature>
<feature type="region of interest" description="Disordered" evidence="1">
    <location>
        <begin position="1"/>
        <end position="68"/>
    </location>
</feature>
<gene>
    <name evidence="2" type="ORF">AVDCRST_MAG10-2259</name>
</gene>
<dbReference type="AlphaFoldDB" id="A0A6J4IK04"/>
<feature type="non-terminal residue" evidence="2">
    <location>
        <position position="1"/>
    </location>
</feature>
<evidence type="ECO:0000256" key="1">
    <source>
        <dbReference type="SAM" id="MobiDB-lite"/>
    </source>
</evidence>
<dbReference type="EMBL" id="CADCTB010000144">
    <property type="protein sequence ID" value="CAA9252838.1"/>
    <property type="molecule type" value="Genomic_DNA"/>
</dbReference>
<sequence>DLLLEVRGPRADPSLDRPPCASSTGRPRSRGGGRRARRAAAPPEQGPPRAGAARSGLCVAPGRSRRRM</sequence>
<evidence type="ECO:0000313" key="2">
    <source>
        <dbReference type="EMBL" id="CAA9252838.1"/>
    </source>
</evidence>
<proteinExistence type="predicted"/>
<feature type="non-terminal residue" evidence="2">
    <location>
        <position position="68"/>
    </location>
</feature>
<feature type="compositionally biased region" description="Basic residues" evidence="1">
    <location>
        <begin position="27"/>
        <end position="38"/>
    </location>
</feature>
<reference evidence="2" key="1">
    <citation type="submission" date="2020-02" db="EMBL/GenBank/DDBJ databases">
        <authorList>
            <person name="Meier V. D."/>
        </authorList>
    </citation>
    <scope>NUCLEOTIDE SEQUENCE</scope>
    <source>
        <strain evidence="2">AVDCRST_MAG10</strain>
    </source>
</reference>
<name>A0A6J4IK04_9ACTN</name>
<protein>
    <submittedName>
        <fullName evidence="2">Uncharacterized protein</fullName>
    </submittedName>
</protein>